<gene>
    <name evidence="8" type="ORF">OTU49_011696</name>
</gene>
<dbReference type="PANTHER" id="PTHR28595">
    <property type="entry name" value="39S RIBOSOMAL PROTEIN L54, MITOCHONDRIAL"/>
    <property type="match status" value="1"/>
</dbReference>
<evidence type="ECO:0000256" key="6">
    <source>
        <dbReference type="ARBA" id="ARBA00033752"/>
    </source>
</evidence>
<keyword evidence="4" id="KW-0496">Mitochondrion</keyword>
<evidence type="ECO:0000256" key="1">
    <source>
        <dbReference type="ARBA" id="ARBA00004173"/>
    </source>
</evidence>
<dbReference type="GO" id="GO:0005762">
    <property type="term" value="C:mitochondrial large ribosomal subunit"/>
    <property type="evidence" value="ECO:0007669"/>
    <property type="project" value="TreeGrafter"/>
</dbReference>
<evidence type="ECO:0000256" key="7">
    <source>
        <dbReference type="ARBA" id="ARBA00035179"/>
    </source>
</evidence>
<keyword evidence="9" id="KW-1185">Reference proteome</keyword>
<reference evidence="8 9" key="1">
    <citation type="journal article" date="2024" name="BMC Genomics">
        <title>Genome assembly of redclaw crayfish (Cherax quadricarinatus) provides insights into its immune adaptation and hypoxia tolerance.</title>
        <authorList>
            <person name="Liu Z."/>
            <person name="Zheng J."/>
            <person name="Li H."/>
            <person name="Fang K."/>
            <person name="Wang S."/>
            <person name="He J."/>
            <person name="Zhou D."/>
            <person name="Weng S."/>
            <person name="Chi M."/>
            <person name="Gu Z."/>
            <person name="He J."/>
            <person name="Li F."/>
            <person name="Wang M."/>
        </authorList>
    </citation>
    <scope>NUCLEOTIDE SEQUENCE [LARGE SCALE GENOMIC DNA]</scope>
    <source>
        <strain evidence="8">ZL_2023a</strain>
    </source>
</reference>
<organism evidence="8 9">
    <name type="scientific">Cherax quadricarinatus</name>
    <name type="common">Australian red claw crayfish</name>
    <dbReference type="NCBI Taxonomy" id="27406"/>
    <lineage>
        <taxon>Eukaryota</taxon>
        <taxon>Metazoa</taxon>
        <taxon>Ecdysozoa</taxon>
        <taxon>Arthropoda</taxon>
        <taxon>Crustacea</taxon>
        <taxon>Multicrustacea</taxon>
        <taxon>Malacostraca</taxon>
        <taxon>Eumalacostraca</taxon>
        <taxon>Eucarida</taxon>
        <taxon>Decapoda</taxon>
        <taxon>Pleocyemata</taxon>
        <taxon>Astacidea</taxon>
        <taxon>Parastacoidea</taxon>
        <taxon>Parastacidae</taxon>
        <taxon>Cherax</taxon>
    </lineage>
</organism>
<dbReference type="Pfam" id="PF08561">
    <property type="entry name" value="Ribosomal_L37"/>
    <property type="match status" value="1"/>
</dbReference>
<comment type="caution">
    <text evidence="8">The sequence shown here is derived from an EMBL/GenBank/DDBJ whole genome shotgun (WGS) entry which is preliminary data.</text>
</comment>
<name>A0AAW0W3M3_CHEQU</name>
<dbReference type="EMBL" id="JARKIK010000089">
    <property type="protein sequence ID" value="KAK8723410.1"/>
    <property type="molecule type" value="Genomic_DNA"/>
</dbReference>
<comment type="subcellular location">
    <subcellularLocation>
        <location evidence="1">Mitochondrion</location>
    </subcellularLocation>
</comment>
<keyword evidence="3" id="KW-0689">Ribosomal protein</keyword>
<proteinExistence type="inferred from homology"/>
<dbReference type="Proteomes" id="UP001445076">
    <property type="component" value="Unassembled WGS sequence"/>
</dbReference>
<sequence>KMASLRTFRVNFWWSRRQIFLATCSDLQVAHYAKPLGAGKKGSKMKTGATLEKVKLAVETDPEKLVKYVCGSHPMKENRQDVPIKDDSEYPEWLWTLRTGKPPKFSELEPNTKEYWKRLRTMAMKENNRLKKTKRF</sequence>
<evidence type="ECO:0000313" key="8">
    <source>
        <dbReference type="EMBL" id="KAK8723410.1"/>
    </source>
</evidence>
<feature type="non-terminal residue" evidence="8">
    <location>
        <position position="1"/>
    </location>
</feature>
<dbReference type="AlphaFoldDB" id="A0AAW0W3M3"/>
<evidence type="ECO:0000256" key="2">
    <source>
        <dbReference type="ARBA" id="ARBA00022946"/>
    </source>
</evidence>
<accession>A0AAW0W3M3</accession>
<comment type="similarity">
    <text evidence="6">Belongs to the mitochondrion-specific ribosomal protein mL54 family.</text>
</comment>
<keyword evidence="5" id="KW-0687">Ribonucleoprotein</keyword>
<evidence type="ECO:0000313" key="9">
    <source>
        <dbReference type="Proteomes" id="UP001445076"/>
    </source>
</evidence>
<evidence type="ECO:0000256" key="4">
    <source>
        <dbReference type="ARBA" id="ARBA00023128"/>
    </source>
</evidence>
<evidence type="ECO:0000256" key="5">
    <source>
        <dbReference type="ARBA" id="ARBA00023274"/>
    </source>
</evidence>
<dbReference type="GO" id="GO:0003735">
    <property type="term" value="F:structural constituent of ribosome"/>
    <property type="evidence" value="ECO:0007669"/>
    <property type="project" value="TreeGrafter"/>
</dbReference>
<dbReference type="InterPro" id="IPR013870">
    <property type="entry name" value="Ribosomal_mL54"/>
</dbReference>
<protein>
    <recommendedName>
        <fullName evidence="7">Large ribosomal subunit protein mL54</fullName>
    </recommendedName>
</protein>
<evidence type="ECO:0000256" key="3">
    <source>
        <dbReference type="ARBA" id="ARBA00022980"/>
    </source>
</evidence>
<dbReference type="PANTHER" id="PTHR28595:SF1">
    <property type="entry name" value="LARGE RIBOSOMAL SUBUNIT PROTEIN ML54"/>
    <property type="match status" value="1"/>
</dbReference>
<keyword evidence="2" id="KW-0809">Transit peptide</keyword>